<dbReference type="PROSITE" id="PS50102">
    <property type="entry name" value="RRM"/>
    <property type="match status" value="2"/>
</dbReference>
<evidence type="ECO:0000313" key="7">
    <source>
        <dbReference type="EMBL" id="CAH2294500.1"/>
    </source>
</evidence>
<dbReference type="SUPFAM" id="SSF54928">
    <property type="entry name" value="RNA-binding domain, RBD"/>
    <property type="match status" value="2"/>
</dbReference>
<dbReference type="Pfam" id="PF00076">
    <property type="entry name" value="RRM_1"/>
    <property type="match status" value="2"/>
</dbReference>
<accession>A0AAD1S7X8</accession>
<dbReference type="FunFam" id="3.30.70.330:FF:000262">
    <property type="entry name" value="Probable rna-binding protein 23 isoform"/>
    <property type="match status" value="1"/>
</dbReference>
<keyword evidence="1" id="KW-0597">Phosphoprotein</keyword>
<proteinExistence type="predicted"/>
<feature type="domain" description="RRM" evidence="6">
    <location>
        <begin position="150"/>
        <end position="227"/>
    </location>
</feature>
<dbReference type="EMBL" id="OW240916">
    <property type="protein sequence ID" value="CAH2294500.1"/>
    <property type="molecule type" value="Genomic_DNA"/>
</dbReference>
<keyword evidence="3 4" id="KW-0694">RNA-binding</keyword>
<keyword evidence="8" id="KW-1185">Reference proteome</keyword>
<gene>
    <name evidence="7" type="ORF">PECUL_23A046148</name>
</gene>
<dbReference type="FunFam" id="3.30.70.330:FF:000269">
    <property type="entry name" value="Probable rna-binding protein 23 isoform"/>
    <property type="match status" value="1"/>
</dbReference>
<dbReference type="InterPro" id="IPR035979">
    <property type="entry name" value="RBD_domain_sf"/>
</dbReference>
<dbReference type="GO" id="GO:0005634">
    <property type="term" value="C:nucleus"/>
    <property type="evidence" value="ECO:0007669"/>
    <property type="project" value="InterPro"/>
</dbReference>
<feature type="compositionally biased region" description="Basic and acidic residues" evidence="5">
    <location>
        <begin position="18"/>
        <end position="39"/>
    </location>
</feature>
<dbReference type="Proteomes" id="UP001295444">
    <property type="component" value="Chromosome 05"/>
</dbReference>
<dbReference type="GO" id="GO:0003723">
    <property type="term" value="F:RNA binding"/>
    <property type="evidence" value="ECO:0007669"/>
    <property type="project" value="UniProtKB-UniRule"/>
</dbReference>
<dbReference type="InterPro" id="IPR029123">
    <property type="entry name" value="RBM39_linker"/>
</dbReference>
<dbReference type="SMART" id="SM00360">
    <property type="entry name" value="RRM"/>
    <property type="match status" value="2"/>
</dbReference>
<dbReference type="NCBIfam" id="TIGR01622">
    <property type="entry name" value="SF-CC1"/>
    <property type="match status" value="1"/>
</dbReference>
<feature type="domain" description="RRM" evidence="6">
    <location>
        <begin position="247"/>
        <end position="325"/>
    </location>
</feature>
<evidence type="ECO:0000256" key="4">
    <source>
        <dbReference type="PROSITE-ProRule" id="PRU00176"/>
    </source>
</evidence>
<dbReference type="InterPro" id="IPR012677">
    <property type="entry name" value="Nucleotide-bd_a/b_plait_sf"/>
</dbReference>
<dbReference type="InterPro" id="IPR006509">
    <property type="entry name" value="RBM39_SF"/>
</dbReference>
<reference evidence="7" key="1">
    <citation type="submission" date="2022-03" db="EMBL/GenBank/DDBJ databases">
        <authorList>
            <person name="Alioto T."/>
            <person name="Alioto T."/>
            <person name="Gomez Garrido J."/>
        </authorList>
    </citation>
    <scope>NUCLEOTIDE SEQUENCE</scope>
</reference>
<feature type="compositionally biased region" description="Basic residues" evidence="5">
    <location>
        <begin position="45"/>
        <end position="94"/>
    </location>
</feature>
<sequence>MASDDFDIVIEAMLEAPYKNKEKEEESQNKETKQDRETRSSSPRNRGHSSKKRSCSRSHDRRRSRSRSRDHYRRRSSRDRHRSHERRHRSRSRGRHYDSRSRDRRREERSRHRSPGRRYTRSKSRSPRYREKTPIREPENTLTPEERDARTVFCMQLAARIRQRDLEDFFSAVGKVRDVRIISDRNSRRSKGIAYVEFCDIQSVPLAIGLTGQRLLGVPIIVQASQAEKNRLAAMANNLQRGNAGPMRLYVGSLHFNITEDMLRGIFEPFGKIENIQLLKEPDTGRSKGFGFITFSDAECARRALEQLNGFELAGRPMKVGHVTDRVDGSCDISFLDNDELEKSGVDLGATGRLQLMAKLAEGTGLQMPLAAQAALQLNGAIPLTALNPALSALSPALNLATQSISSQCFQLSQLFNPQAM</sequence>
<dbReference type="CDD" id="cd12284">
    <property type="entry name" value="RRM2_RBM23_RBM39"/>
    <property type="match status" value="1"/>
</dbReference>
<evidence type="ECO:0000256" key="1">
    <source>
        <dbReference type="ARBA" id="ARBA00022553"/>
    </source>
</evidence>
<name>A0AAD1S7X8_PELCU</name>
<keyword evidence="2" id="KW-0677">Repeat</keyword>
<protein>
    <submittedName>
        <fullName evidence="7">Probable RNA-binding 23 isoform X1</fullName>
    </submittedName>
</protein>
<feature type="compositionally biased region" description="Basic and acidic residues" evidence="5">
    <location>
        <begin position="128"/>
        <end position="144"/>
    </location>
</feature>
<feature type="compositionally biased region" description="Basic and acidic residues" evidence="5">
    <location>
        <begin position="95"/>
        <end position="110"/>
    </location>
</feature>
<dbReference type="AlphaFoldDB" id="A0AAD1S7X8"/>
<dbReference type="Gene3D" id="3.30.70.330">
    <property type="match status" value="2"/>
</dbReference>
<evidence type="ECO:0000313" key="8">
    <source>
        <dbReference type="Proteomes" id="UP001295444"/>
    </source>
</evidence>
<organism evidence="7 8">
    <name type="scientific">Pelobates cultripes</name>
    <name type="common">Western spadefoot toad</name>
    <dbReference type="NCBI Taxonomy" id="61616"/>
    <lineage>
        <taxon>Eukaryota</taxon>
        <taxon>Metazoa</taxon>
        <taxon>Chordata</taxon>
        <taxon>Craniata</taxon>
        <taxon>Vertebrata</taxon>
        <taxon>Euteleostomi</taxon>
        <taxon>Amphibia</taxon>
        <taxon>Batrachia</taxon>
        <taxon>Anura</taxon>
        <taxon>Pelobatoidea</taxon>
        <taxon>Pelobatidae</taxon>
        <taxon>Pelobates</taxon>
    </lineage>
</organism>
<evidence type="ECO:0000256" key="3">
    <source>
        <dbReference type="ARBA" id="ARBA00022884"/>
    </source>
</evidence>
<dbReference type="GO" id="GO:0006397">
    <property type="term" value="P:mRNA processing"/>
    <property type="evidence" value="ECO:0007669"/>
    <property type="project" value="InterPro"/>
</dbReference>
<dbReference type="PANTHER" id="PTHR48036">
    <property type="entry name" value="SPLICING FACTOR (PAD-1), PUTATIVE (AFU_ORTHOLOGUE AFUA_1G15810)-RELATED"/>
    <property type="match status" value="1"/>
</dbReference>
<evidence type="ECO:0000256" key="2">
    <source>
        <dbReference type="ARBA" id="ARBA00022737"/>
    </source>
</evidence>
<evidence type="ECO:0000256" key="5">
    <source>
        <dbReference type="SAM" id="MobiDB-lite"/>
    </source>
</evidence>
<dbReference type="InterPro" id="IPR000504">
    <property type="entry name" value="RRM_dom"/>
</dbReference>
<feature type="compositionally biased region" description="Basic residues" evidence="5">
    <location>
        <begin position="111"/>
        <end position="127"/>
    </location>
</feature>
<dbReference type="Pfam" id="PF15519">
    <property type="entry name" value="RBM39linker"/>
    <property type="match status" value="1"/>
</dbReference>
<feature type="region of interest" description="Disordered" evidence="5">
    <location>
        <begin position="1"/>
        <end position="144"/>
    </location>
</feature>
<evidence type="ECO:0000259" key="6">
    <source>
        <dbReference type="PROSITE" id="PS50102"/>
    </source>
</evidence>